<feature type="region of interest" description="Disordered" evidence="5">
    <location>
        <begin position="1132"/>
        <end position="1156"/>
    </location>
</feature>
<sequence>MTRSSKRTVTDRIDHDHSPAKSVMSERLESNDDHEFESRPRKRPKSSTGLIHHDYGPACSDDRYTHGSITRIKLKNFLTYHEAEFYPGPYMNMVIGPNGTGKSSVVAAIIVTLGGKLKLLDRHDRSGDLVRLGETDGLVELELKVRSGRLVISRSFNKSANDSKFKINGKQATLQEVKRRVEELDIQVDNLCQCLPQEMVGEFAELNAQQRLKETQRCAGDGQLTEWHQKLIEDKKKEMELLQDVSREREVLADNRKRNEAIEARVQGYRNREVALRKLRFLELVRSIIIKQQRRNEAQCLQNEEKPLKTGVVTLRNENQPSIIRRDAAKEAKDRVDVERRSLRTQYDNSINGGRLGKAMERLEDLERQIDQKKSERSAMIEAGRRYKSEVDRLEKDMDKCKEQYDRVKVEAEEMGISVDNDHTVQASGGKIAQLSAEQSDITRALADLEAERDSTRGCESEIMQTLNGIQSDLDRLTLEMSGLANAELQKEKKFLENPFTGRNYTNAVRWIKENRQHFVGKVYLPAILEIKVSDANLAKQVEAALPPGLRSTIIASDPSDFALISKHFAQNEWRVNIAEITQPMRSADFRPPRSQEELRELGFLGYVTDFIEGPDDVILFLCAKADIHRKPIARMDADIRKDMETVRSLGFSNWFTSETSFVVRGAYGMTNIISNSVYPAQLLSYDVDNEERSRIQTDINRLKDIMEQERARMRPIQSQRSDIERRRRVLDDRKRVLQQERQVMNDKKRELQMVRNRLESLASQLKRKQEESQARDEKLSKFDEEVSAKRKQRFEYILEVDTLRSLNAVLFHTQVVHAELSVMEANCELEAAREVCQRLEAELKAAEDMLSDVRARRKVGEERFKTARGECDRLKDLFKQKDGGLNQEEIDEMKRLEANSQNYTDLSEVQDLLAQQKATVALNRNDDGAIVQQYEERERLIEEGVGRLADKEAVLAQHKNDMQEIKDQWVPQIKKLVDNISDRFRQLFRRINCAGECRIAEHEDYNLWGIEILVCFRQNEELRELRAERQSGGERAVSTMLYLLALQEFSRAPFRVVDEINQGMDPNNERMIHKLMVEGASRESAGQYFLITPKLLQNLDYHERMKVFCIYSGPAVVPRWNARKFLATALPSKRKRGSTGAESPNSDQENQLLSD</sequence>
<comment type="caution">
    <text evidence="7">The sequence shown here is derived from an EMBL/GenBank/DDBJ whole genome shotgun (WGS) entry which is preliminary data.</text>
</comment>
<protein>
    <recommendedName>
        <fullName evidence="2">Structural maintenance of chromosomes protein 5</fullName>
    </recommendedName>
</protein>
<dbReference type="GO" id="GO:0003697">
    <property type="term" value="F:single-stranded DNA binding"/>
    <property type="evidence" value="ECO:0007669"/>
    <property type="project" value="TreeGrafter"/>
</dbReference>
<name>A0A507DUX7_9FUNG</name>
<evidence type="ECO:0000259" key="6">
    <source>
        <dbReference type="Pfam" id="PF02463"/>
    </source>
</evidence>
<dbReference type="EMBL" id="QEAN01000001">
    <property type="protein sequence ID" value="TPX55007.1"/>
    <property type="molecule type" value="Genomic_DNA"/>
</dbReference>
<dbReference type="SUPFAM" id="SSF52540">
    <property type="entry name" value="P-loop containing nucleoside triphosphate hydrolases"/>
    <property type="match status" value="1"/>
</dbReference>
<feature type="coiled-coil region" evidence="4">
    <location>
        <begin position="356"/>
        <end position="452"/>
    </location>
</feature>
<dbReference type="PANTHER" id="PTHR45916:SF1">
    <property type="entry name" value="STRUCTURAL MAINTENANCE OF CHROMOSOMES PROTEIN 5"/>
    <property type="match status" value="1"/>
</dbReference>
<dbReference type="InterPro" id="IPR003395">
    <property type="entry name" value="RecF/RecN/SMC_N"/>
</dbReference>
<dbReference type="InterPro" id="IPR027417">
    <property type="entry name" value="P-loop_NTPase"/>
</dbReference>
<dbReference type="GO" id="GO:0005634">
    <property type="term" value="C:nucleus"/>
    <property type="evidence" value="ECO:0007669"/>
    <property type="project" value="TreeGrafter"/>
</dbReference>
<feature type="compositionally biased region" description="Polar residues" evidence="5">
    <location>
        <begin position="1141"/>
        <end position="1156"/>
    </location>
</feature>
<comment type="similarity">
    <text evidence="1">Belongs to the SMC family. SMC5 subfamily.</text>
</comment>
<evidence type="ECO:0000256" key="2">
    <source>
        <dbReference type="ARBA" id="ARBA00018687"/>
    </source>
</evidence>
<feature type="coiled-coil region" evidence="4">
    <location>
        <begin position="823"/>
        <end position="857"/>
    </location>
</feature>
<organism evidence="7 8">
    <name type="scientific">Synchytrium endobioticum</name>
    <dbReference type="NCBI Taxonomy" id="286115"/>
    <lineage>
        <taxon>Eukaryota</taxon>
        <taxon>Fungi</taxon>
        <taxon>Fungi incertae sedis</taxon>
        <taxon>Chytridiomycota</taxon>
        <taxon>Chytridiomycota incertae sedis</taxon>
        <taxon>Chytridiomycetes</taxon>
        <taxon>Synchytriales</taxon>
        <taxon>Synchytriaceae</taxon>
        <taxon>Synchytrium</taxon>
    </lineage>
</organism>
<dbReference type="PANTHER" id="PTHR45916">
    <property type="entry name" value="STRUCTURAL MAINTENANCE OF CHROMOSOMES PROTEIN 5"/>
    <property type="match status" value="1"/>
</dbReference>
<reference evidence="7 8" key="1">
    <citation type="journal article" date="2019" name="Sci. Rep.">
        <title>Comparative genomics of chytrid fungi reveal insights into the obligate biotrophic and pathogenic lifestyle of Synchytrium endobioticum.</title>
        <authorList>
            <person name="van de Vossenberg B.T.L.H."/>
            <person name="Warris S."/>
            <person name="Nguyen H.D.T."/>
            <person name="van Gent-Pelzer M.P.E."/>
            <person name="Joly D.L."/>
            <person name="van de Geest H.C."/>
            <person name="Bonants P.J.M."/>
            <person name="Smith D.S."/>
            <person name="Levesque C.A."/>
            <person name="van der Lee T.A.J."/>
        </authorList>
    </citation>
    <scope>NUCLEOTIDE SEQUENCE [LARGE SCALE GENOMIC DNA]</scope>
    <source>
        <strain evidence="7 8">MB42</strain>
    </source>
</reference>
<dbReference type="Pfam" id="PF02463">
    <property type="entry name" value="SMC_N"/>
    <property type="match status" value="1"/>
</dbReference>
<feature type="domain" description="RecF/RecN/SMC N-terminal" evidence="6">
    <location>
        <begin position="69"/>
        <end position="1094"/>
    </location>
</feature>
<feature type="compositionally biased region" description="Basic and acidic residues" evidence="5">
    <location>
        <begin position="8"/>
        <end position="39"/>
    </location>
</feature>
<evidence type="ECO:0000313" key="8">
    <source>
        <dbReference type="Proteomes" id="UP000317494"/>
    </source>
</evidence>
<dbReference type="GO" id="GO:0000724">
    <property type="term" value="P:double-strand break repair via homologous recombination"/>
    <property type="evidence" value="ECO:0007669"/>
    <property type="project" value="TreeGrafter"/>
</dbReference>
<evidence type="ECO:0000313" key="7">
    <source>
        <dbReference type="EMBL" id="TPX55007.1"/>
    </source>
</evidence>
<dbReference type="Gene3D" id="3.40.50.300">
    <property type="entry name" value="P-loop containing nucleotide triphosphate hydrolases"/>
    <property type="match status" value="2"/>
</dbReference>
<proteinExistence type="inferred from homology"/>
<dbReference type="Proteomes" id="UP000317494">
    <property type="component" value="Unassembled WGS sequence"/>
</dbReference>
<accession>A0A507DUX7</accession>
<evidence type="ECO:0000256" key="5">
    <source>
        <dbReference type="SAM" id="MobiDB-lite"/>
    </source>
</evidence>
<feature type="coiled-coil region" evidence="4">
    <location>
        <begin position="228"/>
        <end position="272"/>
    </location>
</feature>
<evidence type="ECO:0000256" key="1">
    <source>
        <dbReference type="ARBA" id="ARBA00010171"/>
    </source>
</evidence>
<feature type="region of interest" description="Disordered" evidence="5">
    <location>
        <begin position="1"/>
        <end position="54"/>
    </location>
</feature>
<feature type="compositionally biased region" description="Basic and acidic residues" evidence="5">
    <location>
        <begin position="768"/>
        <end position="782"/>
    </location>
</feature>
<feature type="region of interest" description="Disordered" evidence="5">
    <location>
        <begin position="763"/>
        <end position="782"/>
    </location>
</feature>
<gene>
    <name evidence="7" type="ORF">SeMB42_g00042</name>
</gene>
<evidence type="ECO:0000256" key="4">
    <source>
        <dbReference type="SAM" id="Coils"/>
    </source>
</evidence>
<keyword evidence="8" id="KW-1185">Reference proteome</keyword>
<dbReference type="Gene3D" id="1.10.287.1490">
    <property type="match status" value="1"/>
</dbReference>
<dbReference type="STRING" id="286115.A0A507DUX7"/>
<dbReference type="VEuPathDB" id="FungiDB:SeMB42_g00042"/>
<dbReference type="GO" id="GO:0030915">
    <property type="term" value="C:Smc5-Smc6 complex"/>
    <property type="evidence" value="ECO:0007669"/>
    <property type="project" value="TreeGrafter"/>
</dbReference>
<keyword evidence="3 4" id="KW-0175">Coiled coil</keyword>
<feature type="coiled-coil region" evidence="4">
    <location>
        <begin position="167"/>
        <end position="194"/>
    </location>
</feature>
<evidence type="ECO:0000256" key="3">
    <source>
        <dbReference type="ARBA" id="ARBA00023054"/>
    </source>
</evidence>
<dbReference type="AlphaFoldDB" id="A0A507DUX7"/>